<feature type="compositionally biased region" description="Low complexity" evidence="1">
    <location>
        <begin position="235"/>
        <end position="247"/>
    </location>
</feature>
<feature type="region of interest" description="Disordered" evidence="1">
    <location>
        <begin position="1"/>
        <end position="217"/>
    </location>
</feature>
<organism evidence="2 3">
    <name type="scientific">Pseudoneurospora amorphoporcata</name>
    <dbReference type="NCBI Taxonomy" id="241081"/>
    <lineage>
        <taxon>Eukaryota</taxon>
        <taxon>Fungi</taxon>
        <taxon>Dikarya</taxon>
        <taxon>Ascomycota</taxon>
        <taxon>Pezizomycotina</taxon>
        <taxon>Sordariomycetes</taxon>
        <taxon>Sordariomycetidae</taxon>
        <taxon>Sordariales</taxon>
        <taxon>Sordariaceae</taxon>
        <taxon>Pseudoneurospora</taxon>
    </lineage>
</organism>
<proteinExistence type="predicted"/>
<feature type="compositionally biased region" description="Basic residues" evidence="1">
    <location>
        <begin position="730"/>
        <end position="742"/>
    </location>
</feature>
<reference evidence="2" key="2">
    <citation type="submission" date="2023-06" db="EMBL/GenBank/DDBJ databases">
        <authorList>
            <consortium name="Lawrence Berkeley National Laboratory"/>
            <person name="Mondo S.J."/>
            <person name="Hensen N."/>
            <person name="Bonometti L."/>
            <person name="Westerberg I."/>
            <person name="Brannstrom I.O."/>
            <person name="Guillou S."/>
            <person name="Cros-Aarteil S."/>
            <person name="Calhoun S."/>
            <person name="Haridas S."/>
            <person name="Kuo A."/>
            <person name="Pangilinan J."/>
            <person name="Riley R."/>
            <person name="Labutti K."/>
            <person name="Andreopoulos B."/>
            <person name="Lipzen A."/>
            <person name="Chen C."/>
            <person name="Yanf M."/>
            <person name="Daum C."/>
            <person name="Ng V."/>
            <person name="Clum A."/>
            <person name="Steindorff A."/>
            <person name="Ohm R."/>
            <person name="Martin F."/>
            <person name="Silar P."/>
            <person name="Natvig D."/>
            <person name="Lalanne C."/>
            <person name="Gautier V."/>
            <person name="Ament-Velasquez S.L."/>
            <person name="Kruys A."/>
            <person name="Hutchinson M.I."/>
            <person name="Powell A.J."/>
            <person name="Barry K."/>
            <person name="Miller A.N."/>
            <person name="Grigoriev I.V."/>
            <person name="Debuchy R."/>
            <person name="Gladieux P."/>
            <person name="Thoren M.H."/>
            <person name="Johannesson H."/>
        </authorList>
    </citation>
    <scope>NUCLEOTIDE SEQUENCE</scope>
    <source>
        <strain evidence="2">CBS 626.80</strain>
    </source>
</reference>
<protein>
    <submittedName>
        <fullName evidence="2">Uncharacterized protein</fullName>
    </submittedName>
</protein>
<feature type="region of interest" description="Disordered" evidence="1">
    <location>
        <begin position="280"/>
        <end position="454"/>
    </location>
</feature>
<feature type="compositionally biased region" description="Basic and acidic residues" evidence="1">
    <location>
        <begin position="148"/>
        <end position="169"/>
    </location>
</feature>
<feature type="compositionally biased region" description="Acidic residues" evidence="1">
    <location>
        <begin position="502"/>
        <end position="513"/>
    </location>
</feature>
<feature type="compositionally biased region" description="Basic and acidic residues" evidence="1">
    <location>
        <begin position="1"/>
        <end position="10"/>
    </location>
</feature>
<feature type="region of interest" description="Disordered" evidence="1">
    <location>
        <begin position="235"/>
        <end position="254"/>
    </location>
</feature>
<evidence type="ECO:0000256" key="1">
    <source>
        <dbReference type="SAM" id="MobiDB-lite"/>
    </source>
</evidence>
<feature type="compositionally biased region" description="Low complexity" evidence="1">
    <location>
        <begin position="762"/>
        <end position="771"/>
    </location>
</feature>
<feature type="compositionally biased region" description="Polar residues" evidence="1">
    <location>
        <begin position="583"/>
        <end position="613"/>
    </location>
</feature>
<feature type="compositionally biased region" description="Low complexity" evidence="1">
    <location>
        <begin position="514"/>
        <end position="523"/>
    </location>
</feature>
<evidence type="ECO:0000313" key="2">
    <source>
        <dbReference type="EMBL" id="KAK3957010.1"/>
    </source>
</evidence>
<feature type="compositionally biased region" description="Pro residues" evidence="1">
    <location>
        <begin position="631"/>
        <end position="642"/>
    </location>
</feature>
<feature type="compositionally biased region" description="Basic residues" evidence="1">
    <location>
        <begin position="684"/>
        <end position="695"/>
    </location>
</feature>
<feature type="compositionally biased region" description="Low complexity" evidence="1">
    <location>
        <begin position="31"/>
        <end position="48"/>
    </location>
</feature>
<feature type="region of interest" description="Disordered" evidence="1">
    <location>
        <begin position="498"/>
        <end position="771"/>
    </location>
</feature>
<feature type="compositionally biased region" description="Polar residues" evidence="1">
    <location>
        <begin position="132"/>
        <end position="145"/>
    </location>
</feature>
<feature type="compositionally biased region" description="Low complexity" evidence="1">
    <location>
        <begin position="115"/>
        <end position="131"/>
    </location>
</feature>
<dbReference type="AlphaFoldDB" id="A0AAN6P3E9"/>
<dbReference type="Proteomes" id="UP001303222">
    <property type="component" value="Unassembled WGS sequence"/>
</dbReference>
<feature type="compositionally biased region" description="Basic residues" evidence="1">
    <location>
        <begin position="614"/>
        <end position="627"/>
    </location>
</feature>
<accession>A0AAN6P3E9</accession>
<gene>
    <name evidence="2" type="ORF">QBC32DRAFT_226142</name>
</gene>
<dbReference type="EMBL" id="MU859061">
    <property type="protein sequence ID" value="KAK3957010.1"/>
    <property type="molecule type" value="Genomic_DNA"/>
</dbReference>
<name>A0AAN6P3E9_9PEZI</name>
<feature type="compositionally biased region" description="Basic and acidic residues" evidence="1">
    <location>
        <begin position="396"/>
        <end position="407"/>
    </location>
</feature>
<reference evidence="2" key="1">
    <citation type="journal article" date="2023" name="Mol. Phylogenet. Evol.">
        <title>Genome-scale phylogeny and comparative genomics of the fungal order Sordariales.</title>
        <authorList>
            <person name="Hensen N."/>
            <person name="Bonometti L."/>
            <person name="Westerberg I."/>
            <person name="Brannstrom I.O."/>
            <person name="Guillou S."/>
            <person name="Cros-Aarteil S."/>
            <person name="Calhoun S."/>
            <person name="Haridas S."/>
            <person name="Kuo A."/>
            <person name="Mondo S."/>
            <person name="Pangilinan J."/>
            <person name="Riley R."/>
            <person name="LaButti K."/>
            <person name="Andreopoulos B."/>
            <person name="Lipzen A."/>
            <person name="Chen C."/>
            <person name="Yan M."/>
            <person name="Daum C."/>
            <person name="Ng V."/>
            <person name="Clum A."/>
            <person name="Steindorff A."/>
            <person name="Ohm R.A."/>
            <person name="Martin F."/>
            <person name="Silar P."/>
            <person name="Natvig D.O."/>
            <person name="Lalanne C."/>
            <person name="Gautier V."/>
            <person name="Ament-Velasquez S.L."/>
            <person name="Kruys A."/>
            <person name="Hutchinson M.I."/>
            <person name="Powell A.J."/>
            <person name="Barry K."/>
            <person name="Miller A.N."/>
            <person name="Grigoriev I.V."/>
            <person name="Debuchy R."/>
            <person name="Gladieux P."/>
            <person name="Hiltunen Thoren M."/>
            <person name="Johannesson H."/>
        </authorList>
    </citation>
    <scope>NUCLEOTIDE SEQUENCE</scope>
    <source>
        <strain evidence="2">CBS 626.80</strain>
    </source>
</reference>
<comment type="caution">
    <text evidence="2">The sequence shown here is derived from an EMBL/GenBank/DDBJ whole genome shotgun (WGS) entry which is preliminary data.</text>
</comment>
<sequence length="771" mass="84344">MSKEPRESSRHRQPHRRDSLTSVLSWAGLQPRSSLTKTSTTSSSSDSSPPSPSHHGLSRGRRHSSTADDKKKARRRSMALRSFSISVPGAGAVDEDSLTKAKLKKTPSWTLDNKASQSSSRTTTKAASTDAVNNTNTSASTISDQDTSEAKEEASNGDHSEEKASKERLQSPTQQLPLPPPPKPKSILRVASPDGRKPPPRKIPCFSTTLPEFDPRKPTADHACLVPLPESSITSITGSLSSSQSSICKPEKHGTGATVRFATATVHRVEVGPGRRFLPVRRRSKSTITYISRFDDENSLKKNLTSPTKQRRHRANQAAMGRYWQRTEEEEAREREEARQRAEQEAEQYRAEPSSPPDPDLISSKNANTTTPPSPSELTETNDKLEEIYVDDEKPESDSPRRAKRDASPASYRSSSLNLALPAPEPDTGFPSDDFSLEEELEAQHENYKTGPAHIDVRIEAADTGDWPLAERGSEQSHQEVMTLLEIKTPRGIILSPIAEEFAIDDEEEEGAESDSGSNSGSDSDNEPLETTRITDAYQEPEEHTPAMPPTPPRQSTALLLTESEEPEQQITFQEESTDDDTSLSNMLSPDGHSSSQRNWTSPRLRPTVNNVPSKRHHSHTHTHAQGHGKPPSPPPSPPLAPALPITTKPSAPKRHPSPKTPTFAIPLMIPKITMGEKDDNQGHKRSSSWGHRRSSSSSSSSSEKDKRSWSPMGKGGSSDRESSPGGKSNRLHLSGRRKKTSSRSTSFGEEGSKGHHGHGVQGVHKTVVAV</sequence>
<keyword evidence="3" id="KW-1185">Reference proteome</keyword>
<evidence type="ECO:0000313" key="3">
    <source>
        <dbReference type="Proteomes" id="UP001303222"/>
    </source>
</evidence>
<feature type="compositionally biased region" description="Basic and acidic residues" evidence="1">
    <location>
        <begin position="332"/>
        <end position="350"/>
    </location>
</feature>